<dbReference type="SUPFAM" id="SSF50494">
    <property type="entry name" value="Trypsin-like serine proteases"/>
    <property type="match status" value="1"/>
</dbReference>
<dbReference type="Gene3D" id="2.60.40.10">
    <property type="entry name" value="Immunoglobulins"/>
    <property type="match status" value="1"/>
</dbReference>
<dbReference type="InterPro" id="IPR018114">
    <property type="entry name" value="TRYPSIN_HIS"/>
</dbReference>
<dbReference type="InterPro" id="IPR013783">
    <property type="entry name" value="Ig-like_fold"/>
</dbReference>
<organism evidence="10 11">
    <name type="scientific">Vibrio europaeus</name>
    <dbReference type="NCBI Taxonomy" id="300876"/>
    <lineage>
        <taxon>Bacteria</taxon>
        <taxon>Pseudomonadati</taxon>
        <taxon>Pseudomonadota</taxon>
        <taxon>Gammaproteobacteria</taxon>
        <taxon>Vibrionales</taxon>
        <taxon>Vibrionaceae</taxon>
        <taxon>Vibrio</taxon>
        <taxon>Vibrio oreintalis group</taxon>
    </lineage>
</organism>
<dbReference type="InterPro" id="IPR001314">
    <property type="entry name" value="Peptidase_S1A"/>
</dbReference>
<dbReference type="PROSITE" id="PS50240">
    <property type="entry name" value="TRYPSIN_DOM"/>
    <property type="match status" value="1"/>
</dbReference>
<dbReference type="InterPro" id="IPR020008">
    <property type="entry name" value="GlyGly_CTERM"/>
</dbReference>
<evidence type="ECO:0000256" key="5">
    <source>
        <dbReference type="ARBA" id="ARBA00023157"/>
    </source>
</evidence>
<dbReference type="Proteomes" id="UP001150001">
    <property type="component" value="Unassembled WGS sequence"/>
</dbReference>
<dbReference type="SMART" id="SM00020">
    <property type="entry name" value="Tryp_SPc"/>
    <property type="match status" value="1"/>
</dbReference>
<evidence type="ECO:0000256" key="1">
    <source>
        <dbReference type="ARBA" id="ARBA00007664"/>
    </source>
</evidence>
<dbReference type="NCBIfam" id="TIGR03501">
    <property type="entry name" value="GlyGly_CTERM"/>
    <property type="match status" value="1"/>
</dbReference>
<accession>A0A178JFM7</accession>
<dbReference type="PROSITE" id="PS00134">
    <property type="entry name" value="TRYPSIN_HIS"/>
    <property type="match status" value="1"/>
</dbReference>
<proteinExistence type="inferred from homology"/>
<reference evidence="10 11" key="1">
    <citation type="submission" date="2016-03" db="EMBL/GenBank/DDBJ databases">
        <title>Draft genome sequence of the Vibrio tubiashii subs. europaeus.</title>
        <authorList>
            <person name="Spinard E."/>
            <person name="Dubert J."/>
            <person name="Nelson D.R."/>
            <person name="Barja J.L."/>
        </authorList>
    </citation>
    <scope>NUCLEOTIDE SEQUENCE [LARGE SCALE GENOMIC DNA]</scope>
    <source>
        <strain evidence="11">PP-638</strain>
        <strain evidence="10">PP2-638</strain>
    </source>
</reference>
<evidence type="ECO:0000256" key="2">
    <source>
        <dbReference type="ARBA" id="ARBA00022670"/>
    </source>
</evidence>
<dbReference type="GO" id="GO:0004252">
    <property type="term" value="F:serine-type endopeptidase activity"/>
    <property type="evidence" value="ECO:0007669"/>
    <property type="project" value="InterPro"/>
</dbReference>
<dbReference type="EC" id="3.4.21.-" evidence="9"/>
<dbReference type="RefSeq" id="WP_069666174.1">
    <property type="nucleotide sequence ID" value="NZ_JAPFIM010000017.1"/>
</dbReference>
<sequence length="533" mass="56552">MSRWSIPLALSCSGLITASALATEITPYIINGTNANQSDWPYITALVKKNQNAYDGQFCGASFIGQRYILTAAHCVEDFKPDEIDAVVGINNLNNASFEGARIAVNKIYTYDYYVASSNFGDVAVLELARDITSNEATAVVLADANTRNNTSDGTMLSVAGWGTTTPELGNATNPVQLKQLDVPLVNQSTCSSVYRDVTANTTSTNFCAGTSNEGFDSCRGDSGGPIVVKSSGRQLGIVSFGDEHCGKQGTYGVYANVSHYSDWIKKHSTGVSYDSKVFEGYATVGSNFRHTFLYKNYSENTVTFTSLGAPASTAIYSNTCNGLIGPGQGCEVSVDFNVHSYGAHSLHHSLQYVVNGVTDRVVSEVLVEGANVADTGLASTLSIPSASVYSNGNPWQVHSGNMLRSAPISNGDKSTLMFDGIAAGTYEFDVRLSAHSSDKLYLYVNGESKGGVTGERSFTHKFTLPKSSNRIKFEYVKDGALDAGEDAVYISNFRKASTTTSTTPATSSGGGGGGSLGLLSIGLLALVARRRK</sequence>
<comment type="similarity">
    <text evidence="1">Belongs to the peptidase S1 family.</text>
</comment>
<dbReference type="FunFam" id="2.40.10.10:FF:000036">
    <property type="entry name" value="Trypsin beta"/>
    <property type="match status" value="1"/>
</dbReference>
<dbReference type="GO" id="GO:0006508">
    <property type="term" value="P:proteolysis"/>
    <property type="evidence" value="ECO:0007669"/>
    <property type="project" value="UniProtKB-KW"/>
</dbReference>
<dbReference type="Proteomes" id="UP000094761">
    <property type="component" value="Unassembled WGS sequence"/>
</dbReference>
<dbReference type="EMBL" id="JAPFIT010000016">
    <property type="protein sequence ID" value="MDC5740843.1"/>
    <property type="molecule type" value="Genomic_DNA"/>
</dbReference>
<keyword evidence="5" id="KW-1015">Disulfide bond</keyword>
<evidence type="ECO:0000313" key="9">
    <source>
        <dbReference type="EMBL" id="MDC5740843.1"/>
    </source>
</evidence>
<gene>
    <name evidence="10" type="ORF">AZ468_03630</name>
    <name evidence="9" type="ORF">OPW20_12255</name>
</gene>
<evidence type="ECO:0000313" key="11">
    <source>
        <dbReference type="Proteomes" id="UP000094761"/>
    </source>
</evidence>
<comment type="caution">
    <text evidence="10">The sequence shown here is derived from an EMBL/GenBank/DDBJ whole genome shotgun (WGS) entry which is preliminary data.</text>
</comment>
<feature type="domain" description="Peptidase S1" evidence="8">
    <location>
        <begin position="29"/>
        <end position="270"/>
    </location>
</feature>
<dbReference type="CDD" id="cd00190">
    <property type="entry name" value="Tryp_SPc"/>
    <property type="match status" value="1"/>
</dbReference>
<dbReference type="PANTHER" id="PTHR24276">
    <property type="entry name" value="POLYSERASE-RELATED"/>
    <property type="match status" value="1"/>
</dbReference>
<dbReference type="GeneID" id="78074772"/>
<evidence type="ECO:0000313" key="12">
    <source>
        <dbReference type="Proteomes" id="UP001150001"/>
    </source>
</evidence>
<keyword evidence="12" id="KW-1185">Reference proteome</keyword>
<dbReference type="InterPro" id="IPR033116">
    <property type="entry name" value="TRYPSIN_SER"/>
</dbReference>
<reference evidence="9" key="2">
    <citation type="submission" date="2022-11" db="EMBL/GenBank/DDBJ databases">
        <title>Role of the vibriolysin VemA secreted by the emergent pathogen Vibrio europaeus in the colonization of Manila clam mucus.</title>
        <authorList>
            <person name="Martinez C."/>
            <person name="Rodriguez S."/>
            <person name="Vences A."/>
            <person name="Barja J.L."/>
            <person name="Toranzo A.E."/>
            <person name="Dubert J."/>
        </authorList>
    </citation>
    <scope>NUCLEOTIDE SEQUENCE</scope>
    <source>
        <strain evidence="9">3454</strain>
    </source>
</reference>
<evidence type="ECO:0000259" key="8">
    <source>
        <dbReference type="PROSITE" id="PS50240"/>
    </source>
</evidence>
<feature type="chain" id="PRO_5044550723" evidence="7">
    <location>
        <begin position="23"/>
        <end position="533"/>
    </location>
</feature>
<dbReference type="InterPro" id="IPR009003">
    <property type="entry name" value="Peptidase_S1_PA"/>
</dbReference>
<dbReference type="AlphaFoldDB" id="A0A178JFM7"/>
<evidence type="ECO:0000256" key="6">
    <source>
        <dbReference type="RuleBase" id="RU363034"/>
    </source>
</evidence>
<evidence type="ECO:0000256" key="7">
    <source>
        <dbReference type="SAM" id="SignalP"/>
    </source>
</evidence>
<keyword evidence="3 6" id="KW-0378">Hydrolase</keyword>
<dbReference type="InterPro" id="IPR050430">
    <property type="entry name" value="Peptidase_S1"/>
</dbReference>
<dbReference type="InterPro" id="IPR043504">
    <property type="entry name" value="Peptidase_S1_PA_chymotrypsin"/>
</dbReference>
<dbReference type="InterPro" id="IPR001254">
    <property type="entry name" value="Trypsin_dom"/>
</dbReference>
<keyword evidence="7" id="KW-0732">Signal</keyword>
<dbReference type="PANTHER" id="PTHR24276:SF98">
    <property type="entry name" value="FI18310P1-RELATED"/>
    <property type="match status" value="1"/>
</dbReference>
<keyword evidence="2 6" id="KW-0645">Protease</keyword>
<dbReference type="PROSITE" id="PS00135">
    <property type="entry name" value="TRYPSIN_SER"/>
    <property type="match status" value="1"/>
</dbReference>
<dbReference type="EMBL" id="LUAX01000001">
    <property type="protein sequence ID" value="OAN00227.1"/>
    <property type="molecule type" value="Genomic_DNA"/>
</dbReference>
<name>A0A178JFM7_9VIBR</name>
<dbReference type="PRINTS" id="PR00722">
    <property type="entry name" value="CHYMOTRYPSIN"/>
</dbReference>
<evidence type="ECO:0000313" key="10">
    <source>
        <dbReference type="EMBL" id="OAN00227.1"/>
    </source>
</evidence>
<dbReference type="OrthoDB" id="9813836at2"/>
<keyword evidence="4 6" id="KW-0720">Serine protease</keyword>
<dbReference type="Pfam" id="PF00089">
    <property type="entry name" value="Trypsin"/>
    <property type="match status" value="1"/>
</dbReference>
<evidence type="ECO:0000256" key="4">
    <source>
        <dbReference type="ARBA" id="ARBA00022825"/>
    </source>
</evidence>
<protein>
    <submittedName>
        <fullName evidence="9 10">Trypsin</fullName>
        <ecNumber evidence="9">3.4.21.-</ecNumber>
    </submittedName>
</protein>
<dbReference type="Gene3D" id="2.40.10.10">
    <property type="entry name" value="Trypsin-like serine proteases"/>
    <property type="match status" value="1"/>
</dbReference>
<feature type="signal peptide" evidence="7">
    <location>
        <begin position="1"/>
        <end position="22"/>
    </location>
</feature>
<evidence type="ECO:0000256" key="3">
    <source>
        <dbReference type="ARBA" id="ARBA00022801"/>
    </source>
</evidence>